<proteinExistence type="inferred from homology"/>
<reference evidence="12" key="1">
    <citation type="submission" date="2025-08" db="UniProtKB">
        <authorList>
            <consortium name="RefSeq"/>
        </authorList>
    </citation>
    <scope>IDENTIFICATION</scope>
</reference>
<dbReference type="PANTHER" id="PTHR21577">
    <property type="entry name" value="SHUGOSHIN"/>
    <property type="match status" value="1"/>
</dbReference>
<dbReference type="RefSeq" id="XP_025067049.1">
    <property type="nucleotide sequence ID" value="XM_025211264.1"/>
</dbReference>
<dbReference type="PANTHER" id="PTHR21577:SF3">
    <property type="entry name" value="SHUGOSHIN 1-RELATED"/>
    <property type="match status" value="1"/>
</dbReference>
<evidence type="ECO:0000313" key="12">
    <source>
        <dbReference type="RefSeq" id="XP_025067049.1"/>
    </source>
</evidence>
<evidence type="ECO:0000256" key="5">
    <source>
        <dbReference type="ARBA" id="ARBA00022829"/>
    </source>
</evidence>
<keyword evidence="3" id="KW-0158">Chromosome</keyword>
<evidence type="ECO:0000256" key="8">
    <source>
        <dbReference type="ARBA" id="ARBA00023328"/>
    </source>
</evidence>
<evidence type="ECO:0000256" key="4">
    <source>
        <dbReference type="ARBA" id="ARBA00022618"/>
    </source>
</evidence>
<dbReference type="GO" id="GO:0051177">
    <property type="term" value="P:meiotic sister chromatid cohesion"/>
    <property type="evidence" value="ECO:0007669"/>
    <property type="project" value="TreeGrafter"/>
</dbReference>
<keyword evidence="11" id="KW-1185">Reference proteome</keyword>
<dbReference type="InterPro" id="IPR038889">
    <property type="entry name" value="Shugoshin1/2"/>
</dbReference>
<organism evidence="11 12">
    <name type="scientific">Alligator sinensis</name>
    <name type="common">Chinese alligator</name>
    <dbReference type="NCBI Taxonomy" id="38654"/>
    <lineage>
        <taxon>Eukaryota</taxon>
        <taxon>Metazoa</taxon>
        <taxon>Chordata</taxon>
        <taxon>Craniata</taxon>
        <taxon>Vertebrata</taxon>
        <taxon>Euteleostomi</taxon>
        <taxon>Archelosauria</taxon>
        <taxon>Archosauria</taxon>
        <taxon>Crocodylia</taxon>
        <taxon>Alligatoridae</taxon>
        <taxon>Alligatorinae</taxon>
        <taxon>Alligator</taxon>
    </lineage>
</organism>
<feature type="region of interest" description="Disordered" evidence="10">
    <location>
        <begin position="141"/>
        <end position="168"/>
    </location>
</feature>
<dbReference type="GO" id="GO:0007059">
    <property type="term" value="P:chromosome segregation"/>
    <property type="evidence" value="ECO:0007669"/>
    <property type="project" value="UniProtKB-KW"/>
</dbReference>
<name>A0A3Q0H4P9_ALLSI</name>
<accession>A0A3Q0H4P9</accession>
<dbReference type="GO" id="GO:0051301">
    <property type="term" value="P:cell division"/>
    <property type="evidence" value="ECO:0007669"/>
    <property type="project" value="UniProtKB-KW"/>
</dbReference>
<feature type="region of interest" description="Disordered" evidence="10">
    <location>
        <begin position="722"/>
        <end position="742"/>
    </location>
</feature>
<protein>
    <submittedName>
        <fullName evidence="12">Shugoshin 2</fullName>
    </submittedName>
</protein>
<feature type="compositionally biased region" description="Basic and acidic residues" evidence="10">
    <location>
        <begin position="628"/>
        <end position="649"/>
    </location>
</feature>
<dbReference type="InParanoid" id="A0A3Q0H4P9"/>
<evidence type="ECO:0000256" key="9">
    <source>
        <dbReference type="SAM" id="Coils"/>
    </source>
</evidence>
<dbReference type="CTD" id="151246"/>
<keyword evidence="5" id="KW-0159">Chromosome partition</keyword>
<feature type="coiled-coil region" evidence="9">
    <location>
        <begin position="68"/>
        <end position="95"/>
    </location>
</feature>
<dbReference type="AlphaFoldDB" id="A0A3Q0H4P9"/>
<feature type="region of interest" description="Disordered" evidence="10">
    <location>
        <begin position="424"/>
        <end position="451"/>
    </location>
</feature>
<dbReference type="Proteomes" id="UP000189705">
    <property type="component" value="Unplaced"/>
</dbReference>
<keyword evidence="4" id="KW-0132">Cell division</keyword>
<evidence type="ECO:0000313" key="11">
    <source>
        <dbReference type="Proteomes" id="UP000189705"/>
    </source>
</evidence>
<keyword evidence="6 9" id="KW-0175">Coiled coil</keyword>
<sequence>MTNGIVLTMEKQASAETSSSCALGALGGHMKEERTFKAAKLNASLASKMKSKIRNYSSFFKISLKYNNKALALALSAEKENSRRLKNEKLFLQKEVEELQFHNILLRQKLNCLNKTLTDIEAFLNNNLLTAIKISSVSEHLQSPLPQPDGKNSHVGDPSKISHHSVRSGGMSVKIPLVAAHNAKQKNSPPVCEIADDLCKNTAVASNKVCSDKISSELLLSSEKSNSKPNEIEKMETVLDAHVCVKENRPWTELNCSCVFISDVSNIPSMGPFEEFMKPHNDSPLPLNENMTQWKKHALFCRSDIKSTINECNKEGSLNNESHNITDNGNVTTTTSVQPKLNMLSQLPPSPVQSIKEFGKTESNKMHLVSERKPEETVYDADMELTASDLREILTVASKVKNNRNSNVKNDKISANLRKVRYSNTGKKDKKKMNSNPRSISGFPSEEGHKNTEVAKNSNIAEPEADMFQMQIKPVAQGNALKKWKLLRINKHDVGQNSQNNHKNVRQTYVVNLACPDEPKQEKNKEGCLENMADKLQCPDFILSCSNALSKDYSTKSLQSKENHVSNTMSLEQNLAVTNGNYNRPKINRKNFQIPSEMSKTNYYREKTGQQSDSCSKSSSAKACQSDCKTEQDQKSNRKSEYHKDDSCRDSSTCTVPIQEIGQKVNISPGSSKRLFTKSNQKNNINKSKDLAPYTFSVKQWLKNETMSHNEVLGNRITKTQQVQGDLDIQTSKPENKQSAKSSLKNVVDCSVKKPSILIFPDNQIKNKDKIISKDAEIRLEAYDRRHIDQMEQNVLDDQKTQTEVESFMNKLIVKPELLHFMPKESELLKFSPVACSEDMSVASCSSYQGSLSHKELPAVNHHTISVNFPLLKTSEIFKKINERPLCTNKGGRKFKMPFERSCQKNLILCNKSQALQDLTNMKLYPHNSLPETQKIFEENSKTPTRRRKTNICYKEPRLNSKLRRGDQFTDSEFLNSPVFRVKNKRSFKSKPRLS</sequence>
<keyword evidence="7" id="KW-0131">Cell cycle</keyword>
<evidence type="ECO:0000256" key="10">
    <source>
        <dbReference type="SAM" id="MobiDB-lite"/>
    </source>
</evidence>
<evidence type="ECO:0000256" key="2">
    <source>
        <dbReference type="ARBA" id="ARBA00010845"/>
    </source>
</evidence>
<evidence type="ECO:0000256" key="7">
    <source>
        <dbReference type="ARBA" id="ARBA00023306"/>
    </source>
</evidence>
<evidence type="ECO:0000256" key="3">
    <source>
        <dbReference type="ARBA" id="ARBA00022454"/>
    </source>
</evidence>
<dbReference type="GO" id="GO:0000776">
    <property type="term" value="C:kinetochore"/>
    <property type="evidence" value="ECO:0007669"/>
    <property type="project" value="TreeGrafter"/>
</dbReference>
<feature type="region of interest" description="Disordered" evidence="10">
    <location>
        <begin position="626"/>
        <end position="652"/>
    </location>
</feature>
<dbReference type="STRING" id="38654.A0A3Q0H4P9"/>
<comment type="similarity">
    <text evidence="2">Belongs to the shugoshin family.</text>
</comment>
<dbReference type="KEGG" id="asn:102377041"/>
<evidence type="ECO:0000256" key="6">
    <source>
        <dbReference type="ARBA" id="ARBA00023054"/>
    </source>
</evidence>
<evidence type="ECO:0000256" key="1">
    <source>
        <dbReference type="ARBA" id="ARBA00004584"/>
    </source>
</evidence>
<gene>
    <name evidence="12" type="primary">SGO2</name>
</gene>
<dbReference type="GeneID" id="102377041"/>
<keyword evidence="8" id="KW-0137">Centromere</keyword>
<comment type="subcellular location">
    <subcellularLocation>
        <location evidence="1">Chromosome</location>
        <location evidence="1">Centromere</location>
    </subcellularLocation>
</comment>